<reference evidence="7 8" key="1">
    <citation type="submission" date="2016-10" db="EMBL/GenBank/DDBJ databases">
        <authorList>
            <person name="de Groot N.N."/>
        </authorList>
    </citation>
    <scope>NUCLEOTIDE SEQUENCE [LARGE SCALE GENOMIC DNA]</scope>
    <source>
        <strain evidence="7 8">CGMCC 1.9157</strain>
    </source>
</reference>
<feature type="transmembrane region" description="Helical" evidence="5">
    <location>
        <begin position="202"/>
        <end position="224"/>
    </location>
</feature>
<feature type="transmembrane region" description="Helical" evidence="5">
    <location>
        <begin position="290"/>
        <end position="310"/>
    </location>
</feature>
<keyword evidence="1 5" id="KW-0812">Transmembrane</keyword>
<dbReference type="Proteomes" id="UP000199236">
    <property type="component" value="Unassembled WGS sequence"/>
</dbReference>
<dbReference type="PANTHER" id="PTHR23521">
    <property type="entry name" value="TRANSPORTER MFS SUPERFAMILY"/>
    <property type="match status" value="1"/>
</dbReference>
<sequence length="529" mass="56711">MAKIFAPIASLLISVTLLLLGHGLQSTLIPLASRAYQFSDLLIGFAASAYFAGFVLGGIITPHVVVRAGHIRGFAVMVSSMSAAALLHPLVTDAYAWVLFRFITGFCVSGLYLIIESWLNEFADNENRGLVMSAYIIVNYAAFTVGQLMVTLAQPESFYLFAIASIIISVAVMPVAMTKAAQPAPIAIVKLDLRRVFKTSQAAIISAFMIGVVLGSHLTFAPIYAVEKGYNPLTQAPVFAAMLGLGGIISQWPLGRFSDRMDRRVVLLTISILGGVASVAITMLHDVPFYLFLIVGAVIGALTQPAYSLAAAHGYDNAKESGYVRMAAGLLVSYGLGSAIGPSVTSILMQFYGPDVLFLFPTVLLAILSVYLVIRIRQKDPVREAQKEDFDLAATAAVLGVVSPEVFSEEDRYVVVPDEWEPTEEEDPDAEVNGGEIPEGELPEDAAQEPRKLPEVEVDEAVAIAIKEGDGVPQDKTAIEGDDDEEEVEEAPEGERSKSWADDAEGDTPEAASSDDESAAVANDEESKR</sequence>
<feature type="transmembrane region" description="Helical" evidence="5">
    <location>
        <begin position="322"/>
        <end position="344"/>
    </location>
</feature>
<evidence type="ECO:0000313" key="7">
    <source>
        <dbReference type="EMBL" id="SFO14498.1"/>
    </source>
</evidence>
<evidence type="ECO:0000256" key="4">
    <source>
        <dbReference type="SAM" id="MobiDB-lite"/>
    </source>
</evidence>
<feature type="transmembrane region" description="Helical" evidence="5">
    <location>
        <begin position="158"/>
        <end position="181"/>
    </location>
</feature>
<keyword evidence="2 5" id="KW-1133">Transmembrane helix</keyword>
<keyword evidence="3 5" id="KW-0472">Membrane</keyword>
<evidence type="ECO:0000256" key="3">
    <source>
        <dbReference type="ARBA" id="ARBA00023136"/>
    </source>
</evidence>
<dbReference type="CDD" id="cd17477">
    <property type="entry name" value="MFS_YcaD_like"/>
    <property type="match status" value="1"/>
</dbReference>
<accession>A0A1I5ESK8</accession>
<organism evidence="7 8">
    <name type="scientific">Cohaesibacter marisflavi</name>
    <dbReference type="NCBI Taxonomy" id="655353"/>
    <lineage>
        <taxon>Bacteria</taxon>
        <taxon>Pseudomonadati</taxon>
        <taxon>Pseudomonadota</taxon>
        <taxon>Alphaproteobacteria</taxon>
        <taxon>Hyphomicrobiales</taxon>
        <taxon>Cohaesibacteraceae</taxon>
    </lineage>
</organism>
<evidence type="ECO:0000256" key="2">
    <source>
        <dbReference type="ARBA" id="ARBA00022989"/>
    </source>
</evidence>
<evidence type="ECO:0000256" key="1">
    <source>
        <dbReference type="ARBA" id="ARBA00022692"/>
    </source>
</evidence>
<dbReference type="STRING" id="655353.SAMN04488056_103327"/>
<evidence type="ECO:0000256" key="5">
    <source>
        <dbReference type="SAM" id="Phobius"/>
    </source>
</evidence>
<keyword evidence="8" id="KW-1185">Reference proteome</keyword>
<evidence type="ECO:0000313" key="8">
    <source>
        <dbReference type="Proteomes" id="UP000199236"/>
    </source>
</evidence>
<gene>
    <name evidence="7" type="ORF">SAMN04488056_103327</name>
</gene>
<dbReference type="PANTHER" id="PTHR23521:SF3">
    <property type="entry name" value="MFS TRANSPORTER"/>
    <property type="match status" value="1"/>
</dbReference>
<protein>
    <submittedName>
        <fullName evidence="7">Predicted arabinose efflux permease, MFS family</fullName>
    </submittedName>
</protein>
<proteinExistence type="predicted"/>
<name>A0A1I5ESK8_9HYPH</name>
<feature type="transmembrane region" description="Helical" evidence="5">
    <location>
        <begin position="236"/>
        <end position="254"/>
    </location>
</feature>
<feature type="transmembrane region" description="Helical" evidence="5">
    <location>
        <begin position="73"/>
        <end position="91"/>
    </location>
</feature>
<feature type="transmembrane region" description="Helical" evidence="5">
    <location>
        <begin position="41"/>
        <end position="61"/>
    </location>
</feature>
<dbReference type="InterPro" id="IPR047200">
    <property type="entry name" value="MFS_YcaD-like"/>
</dbReference>
<feature type="transmembrane region" description="Helical" evidence="5">
    <location>
        <begin position="97"/>
        <end position="119"/>
    </location>
</feature>
<dbReference type="AlphaFoldDB" id="A0A1I5ESK8"/>
<feature type="transmembrane region" description="Helical" evidence="5">
    <location>
        <begin position="131"/>
        <end position="152"/>
    </location>
</feature>
<feature type="compositionally biased region" description="Acidic residues" evidence="4">
    <location>
        <begin position="438"/>
        <end position="447"/>
    </location>
</feature>
<feature type="transmembrane region" description="Helical" evidence="5">
    <location>
        <begin position="356"/>
        <end position="374"/>
    </location>
</feature>
<feature type="compositionally biased region" description="Acidic residues" evidence="4">
    <location>
        <begin position="502"/>
        <end position="518"/>
    </location>
</feature>
<dbReference type="PROSITE" id="PS50850">
    <property type="entry name" value="MFS"/>
    <property type="match status" value="1"/>
</dbReference>
<dbReference type="GO" id="GO:0005886">
    <property type="term" value="C:plasma membrane"/>
    <property type="evidence" value="ECO:0007669"/>
    <property type="project" value="TreeGrafter"/>
</dbReference>
<dbReference type="InterPro" id="IPR036259">
    <property type="entry name" value="MFS_trans_sf"/>
</dbReference>
<feature type="domain" description="Major facilitator superfamily (MFS) profile" evidence="6">
    <location>
        <begin position="2"/>
        <end position="380"/>
    </location>
</feature>
<dbReference type="InterPro" id="IPR011701">
    <property type="entry name" value="MFS"/>
</dbReference>
<dbReference type="SUPFAM" id="SSF103473">
    <property type="entry name" value="MFS general substrate transporter"/>
    <property type="match status" value="1"/>
</dbReference>
<dbReference type="Gene3D" id="1.20.1250.20">
    <property type="entry name" value="MFS general substrate transporter like domains"/>
    <property type="match status" value="2"/>
</dbReference>
<feature type="compositionally biased region" description="Acidic residues" evidence="4">
    <location>
        <begin position="480"/>
        <end position="492"/>
    </location>
</feature>
<dbReference type="InterPro" id="IPR020846">
    <property type="entry name" value="MFS_dom"/>
</dbReference>
<dbReference type="RefSeq" id="WP_175527996.1">
    <property type="nucleotide sequence ID" value="NZ_FOVR01000003.1"/>
</dbReference>
<evidence type="ECO:0000259" key="6">
    <source>
        <dbReference type="PROSITE" id="PS50850"/>
    </source>
</evidence>
<feature type="transmembrane region" description="Helical" evidence="5">
    <location>
        <begin position="266"/>
        <end position="284"/>
    </location>
</feature>
<dbReference type="EMBL" id="FOVR01000003">
    <property type="protein sequence ID" value="SFO14498.1"/>
    <property type="molecule type" value="Genomic_DNA"/>
</dbReference>
<feature type="compositionally biased region" description="Acidic residues" evidence="4">
    <location>
        <begin position="418"/>
        <end position="430"/>
    </location>
</feature>
<feature type="region of interest" description="Disordered" evidence="4">
    <location>
        <begin position="416"/>
        <end position="529"/>
    </location>
</feature>
<dbReference type="GO" id="GO:0022857">
    <property type="term" value="F:transmembrane transporter activity"/>
    <property type="evidence" value="ECO:0007669"/>
    <property type="project" value="InterPro"/>
</dbReference>
<dbReference type="Pfam" id="PF07690">
    <property type="entry name" value="MFS_1"/>
    <property type="match status" value="1"/>
</dbReference>